<gene>
    <name evidence="4" type="ORF">ENX16_02150</name>
</gene>
<name>A0A7V3UZP9_UNCW3</name>
<dbReference type="GO" id="GO:0016740">
    <property type="term" value="F:transferase activity"/>
    <property type="evidence" value="ECO:0007669"/>
    <property type="project" value="UniProtKB-KW"/>
</dbReference>
<dbReference type="InterPro" id="IPR029044">
    <property type="entry name" value="Nucleotide-diphossugar_trans"/>
</dbReference>
<comment type="caution">
    <text evidence="4">The sequence shown here is derived from an EMBL/GenBank/DDBJ whole genome shotgun (WGS) entry which is preliminary data.</text>
</comment>
<reference evidence="4" key="1">
    <citation type="journal article" date="2020" name="mSystems">
        <title>Genome- and Community-Level Interaction Insights into Carbon Utilization and Element Cycling Functions of Hydrothermarchaeota in Hydrothermal Sediment.</title>
        <authorList>
            <person name="Zhou Z."/>
            <person name="Liu Y."/>
            <person name="Xu W."/>
            <person name="Pan J."/>
            <person name="Luo Z.H."/>
            <person name="Li M."/>
        </authorList>
    </citation>
    <scope>NUCLEOTIDE SEQUENCE [LARGE SCALE GENOMIC DNA]</scope>
    <source>
        <strain evidence="4">SpSt-914</strain>
    </source>
</reference>
<evidence type="ECO:0000259" key="2">
    <source>
        <dbReference type="Pfam" id="PF00535"/>
    </source>
</evidence>
<dbReference type="PANTHER" id="PTHR43179">
    <property type="entry name" value="RHAMNOSYLTRANSFERASE WBBL"/>
    <property type="match status" value="1"/>
</dbReference>
<dbReference type="CDD" id="cd04186">
    <property type="entry name" value="GT_2_like_c"/>
    <property type="match status" value="1"/>
</dbReference>
<sequence length="302" mass="34836">MNKPELSLIFVNYNSGKLVDRALRSFFNCEPEIAAEVIVVDNGSRDIGELREVCARYSARLLLLKRNRGYGAAANQGVQVAQGDFVAVANPDVEFLPGAVSQLVRFLRENERAGVVAPQLFYPDGMPQPSCRRLPRLRYVFAGRRSPLLRLFPHFAPAREFLYLDVWKRAEPVEVEAVIGTVMFFRRVAYQEVGGFDERYFMFAEDMDICERLQAHGWQVFLEPRARVVHYYGAVRRRWRRQTEYQRVRALHRFFTRRGGFFSSFVLTPAFAGYYFTLEALGLVGLGEFEYSWQKGKKGESV</sequence>
<dbReference type="InterPro" id="IPR001173">
    <property type="entry name" value="Glyco_trans_2-like"/>
</dbReference>
<evidence type="ECO:0000256" key="1">
    <source>
        <dbReference type="SAM" id="Phobius"/>
    </source>
</evidence>
<feature type="domain" description="Glycosyltransferase 2-like" evidence="3">
    <location>
        <begin position="176"/>
        <end position="243"/>
    </location>
</feature>
<evidence type="ECO:0000313" key="4">
    <source>
        <dbReference type="EMBL" id="HGD12871.1"/>
    </source>
</evidence>
<proteinExistence type="predicted"/>
<protein>
    <submittedName>
        <fullName evidence="4">Glycosyltransferase</fullName>
    </submittedName>
</protein>
<accession>A0A7V3UZP9</accession>
<keyword evidence="1" id="KW-1133">Transmembrane helix</keyword>
<feature type="domain" description="Glycosyltransferase 2-like" evidence="2">
    <location>
        <begin position="7"/>
        <end position="126"/>
    </location>
</feature>
<keyword evidence="1" id="KW-0812">Transmembrane</keyword>
<dbReference type="AlphaFoldDB" id="A0A7V3UZP9"/>
<feature type="transmembrane region" description="Helical" evidence="1">
    <location>
        <begin position="259"/>
        <end position="277"/>
    </location>
</feature>
<dbReference type="Gene3D" id="3.90.550.10">
    <property type="entry name" value="Spore Coat Polysaccharide Biosynthesis Protein SpsA, Chain A"/>
    <property type="match status" value="1"/>
</dbReference>
<dbReference type="EMBL" id="DTMZ01000047">
    <property type="protein sequence ID" value="HGD12871.1"/>
    <property type="molecule type" value="Genomic_DNA"/>
</dbReference>
<dbReference type="PANTHER" id="PTHR43179:SF7">
    <property type="entry name" value="RHAMNOSYLTRANSFERASE WBBL"/>
    <property type="match status" value="1"/>
</dbReference>
<keyword evidence="1" id="KW-0472">Membrane</keyword>
<evidence type="ECO:0000259" key="3">
    <source>
        <dbReference type="Pfam" id="PF13632"/>
    </source>
</evidence>
<dbReference type="Pfam" id="PF00535">
    <property type="entry name" value="Glycos_transf_2"/>
    <property type="match status" value="1"/>
</dbReference>
<keyword evidence="4" id="KW-0808">Transferase</keyword>
<organism evidence="4">
    <name type="scientific">candidate division WOR-3 bacterium</name>
    <dbReference type="NCBI Taxonomy" id="2052148"/>
    <lineage>
        <taxon>Bacteria</taxon>
        <taxon>Bacteria division WOR-3</taxon>
    </lineage>
</organism>
<dbReference type="Pfam" id="PF13632">
    <property type="entry name" value="Glyco_trans_2_3"/>
    <property type="match status" value="1"/>
</dbReference>
<dbReference type="SUPFAM" id="SSF53448">
    <property type="entry name" value="Nucleotide-diphospho-sugar transferases"/>
    <property type="match status" value="1"/>
</dbReference>